<evidence type="ECO:0008006" key="3">
    <source>
        <dbReference type="Google" id="ProtNLM"/>
    </source>
</evidence>
<dbReference type="Proteomes" id="UP000078512">
    <property type="component" value="Unassembled WGS sequence"/>
</dbReference>
<dbReference type="Gene3D" id="3.80.10.10">
    <property type="entry name" value="Ribonuclease Inhibitor"/>
    <property type="match status" value="1"/>
</dbReference>
<protein>
    <recommendedName>
        <fullName evidence="3">F-box domain-containing protein</fullName>
    </recommendedName>
</protein>
<dbReference type="SUPFAM" id="SSF52047">
    <property type="entry name" value="RNI-like"/>
    <property type="match status" value="1"/>
</dbReference>
<reference evidence="1 2" key="1">
    <citation type="submission" date="2016-05" db="EMBL/GenBank/DDBJ databases">
        <title>Genome sequencing reveals origins of a unique bacterial endosymbiosis in the earliest lineages of terrestrial Fungi.</title>
        <authorList>
            <consortium name="DOE Joint Genome Institute"/>
            <person name="Uehling J."/>
            <person name="Gryganskyi A."/>
            <person name="Hameed K."/>
            <person name="Tschaplinski T."/>
            <person name="Misztal P."/>
            <person name="Wu S."/>
            <person name="Desiro A."/>
            <person name="Vande Pol N."/>
            <person name="Du Z.-Y."/>
            <person name="Zienkiewicz A."/>
            <person name="Zienkiewicz K."/>
            <person name="Morin E."/>
            <person name="Tisserant E."/>
            <person name="Splivallo R."/>
            <person name="Hainaut M."/>
            <person name="Henrissat B."/>
            <person name="Ohm R."/>
            <person name="Kuo A."/>
            <person name="Yan J."/>
            <person name="Lipzen A."/>
            <person name="Nolan M."/>
            <person name="Labutti K."/>
            <person name="Barry K."/>
            <person name="Goldstein A."/>
            <person name="Labbe J."/>
            <person name="Schadt C."/>
            <person name="Tuskan G."/>
            <person name="Grigoriev I."/>
            <person name="Martin F."/>
            <person name="Vilgalys R."/>
            <person name="Bonito G."/>
        </authorList>
    </citation>
    <scope>NUCLEOTIDE SEQUENCE [LARGE SCALE GENOMIC DNA]</scope>
    <source>
        <strain evidence="1 2">AG-77</strain>
    </source>
</reference>
<accession>A0A197KA68</accession>
<dbReference type="InterPro" id="IPR032675">
    <property type="entry name" value="LRR_dom_sf"/>
</dbReference>
<keyword evidence="2" id="KW-1185">Reference proteome</keyword>
<name>A0A197KA68_9FUNG</name>
<proteinExistence type="predicted"/>
<dbReference type="OrthoDB" id="2336315at2759"/>
<dbReference type="AlphaFoldDB" id="A0A197KA68"/>
<evidence type="ECO:0000313" key="2">
    <source>
        <dbReference type="Proteomes" id="UP000078512"/>
    </source>
</evidence>
<organism evidence="1 2">
    <name type="scientific">Linnemannia elongata AG-77</name>
    <dbReference type="NCBI Taxonomy" id="1314771"/>
    <lineage>
        <taxon>Eukaryota</taxon>
        <taxon>Fungi</taxon>
        <taxon>Fungi incertae sedis</taxon>
        <taxon>Mucoromycota</taxon>
        <taxon>Mortierellomycotina</taxon>
        <taxon>Mortierellomycetes</taxon>
        <taxon>Mortierellales</taxon>
        <taxon>Mortierellaceae</taxon>
        <taxon>Linnemannia</taxon>
    </lineage>
</organism>
<gene>
    <name evidence="1" type="ORF">K457DRAFT_900946</name>
</gene>
<evidence type="ECO:0000313" key="1">
    <source>
        <dbReference type="EMBL" id="OAQ34390.1"/>
    </source>
</evidence>
<sequence>MITHPLELPEILLRIGHFIPLWVYIPQIDDYHIQPQALVPSILVSKLWYKTLSPLFWYSYDTEIASEDMPHSTVAHFSPYIKILRATPRQVWPFECTNLRELVMRRDTDKLYNFRGRFFGYTVLESERQMVRSNQGLKVLDWTGPLIQTSTLDANDFVQLRQLESLTLSYWDSVGGELGRVLQAVAGSLRRLCVGYVTGNQDDDEAYMTRDMVSKHGSRTLALPKLESLRFNTDRSDNSLGVIRCCPNLTTFSASINGGLNKDARRLAKDLYDFCPKLTTLILKQNEGEAADLIVAACSAGNRLSKIKITMAGVNTDTSSAIALHAATLKDVIIVNLYDSRTYTAALTPLVSCPGLKSFHYISHDFPTRESLALKYILVEAWNCRELEILELDIPIEPEVVRYDSDGKEVEEEEEEEEEYSTDCVSQVMESWYFHPQASFASGRKGSIRCVPRRHFDELLRRFQGMKSVQVLVLSGRVFTRSSDPSSAVDPRIRARFLDG</sequence>
<dbReference type="EMBL" id="KV442017">
    <property type="protein sequence ID" value="OAQ34390.1"/>
    <property type="molecule type" value="Genomic_DNA"/>
</dbReference>